<protein>
    <submittedName>
        <fullName evidence="2">Uncharacterized protein</fullName>
    </submittedName>
</protein>
<dbReference type="EnsemblMetazoa" id="SMAR004396-RA">
    <property type="protein sequence ID" value="SMAR004396-PA"/>
    <property type="gene ID" value="SMAR004396"/>
</dbReference>
<reference evidence="3" key="1">
    <citation type="submission" date="2011-05" db="EMBL/GenBank/DDBJ databases">
        <authorList>
            <person name="Richards S.R."/>
            <person name="Qu J."/>
            <person name="Jiang H."/>
            <person name="Jhangiani S.N."/>
            <person name="Agravi P."/>
            <person name="Goodspeed R."/>
            <person name="Gross S."/>
            <person name="Mandapat C."/>
            <person name="Jackson L."/>
            <person name="Mathew T."/>
            <person name="Pu L."/>
            <person name="Thornton R."/>
            <person name="Saada N."/>
            <person name="Wilczek-Boney K.B."/>
            <person name="Lee S."/>
            <person name="Kovar C."/>
            <person name="Wu Y."/>
            <person name="Scherer S.E."/>
            <person name="Worley K.C."/>
            <person name="Muzny D.M."/>
            <person name="Gibbs R."/>
        </authorList>
    </citation>
    <scope>NUCLEOTIDE SEQUENCE</scope>
    <source>
        <strain evidence="3">Brora</strain>
    </source>
</reference>
<dbReference type="Proteomes" id="UP000014500">
    <property type="component" value="Unassembled WGS sequence"/>
</dbReference>
<name>T1ITF0_STRMM</name>
<keyword evidence="1" id="KW-0812">Transmembrane</keyword>
<evidence type="ECO:0000256" key="1">
    <source>
        <dbReference type="SAM" id="Phobius"/>
    </source>
</evidence>
<reference evidence="2" key="2">
    <citation type="submission" date="2015-02" db="UniProtKB">
        <authorList>
            <consortium name="EnsemblMetazoa"/>
        </authorList>
    </citation>
    <scope>IDENTIFICATION</scope>
</reference>
<dbReference type="HOGENOM" id="CLU_080330_0_0_1"/>
<evidence type="ECO:0000313" key="2">
    <source>
        <dbReference type="EnsemblMetazoa" id="SMAR004396-PA"/>
    </source>
</evidence>
<organism evidence="2 3">
    <name type="scientific">Strigamia maritima</name>
    <name type="common">European centipede</name>
    <name type="synonym">Geophilus maritimus</name>
    <dbReference type="NCBI Taxonomy" id="126957"/>
    <lineage>
        <taxon>Eukaryota</taxon>
        <taxon>Metazoa</taxon>
        <taxon>Ecdysozoa</taxon>
        <taxon>Arthropoda</taxon>
        <taxon>Myriapoda</taxon>
        <taxon>Chilopoda</taxon>
        <taxon>Pleurostigmophora</taxon>
        <taxon>Geophilomorpha</taxon>
        <taxon>Linotaeniidae</taxon>
        <taxon>Strigamia</taxon>
    </lineage>
</organism>
<dbReference type="EMBL" id="JH431482">
    <property type="status" value="NOT_ANNOTATED_CDS"/>
    <property type="molecule type" value="Genomic_DNA"/>
</dbReference>
<dbReference type="AlphaFoldDB" id="T1ITF0"/>
<accession>T1ITF0</accession>
<feature type="transmembrane region" description="Helical" evidence="1">
    <location>
        <begin position="20"/>
        <end position="44"/>
    </location>
</feature>
<keyword evidence="1" id="KW-1133">Transmembrane helix</keyword>
<keyword evidence="3" id="KW-1185">Reference proteome</keyword>
<dbReference type="PhylomeDB" id="T1ITF0"/>
<proteinExistence type="predicted"/>
<sequence>MMLYLQVLKQHRVTDLYYYSAHFSMKTVFAFSLFTVGVASALLLSPVTNPILSKVTGTVDTALTTLMGTGNPGCTPYPNCTKFVLSGTETLIELLHSLDTTVDSEPTSTPLGNIKITFPPSFDVILTKDICSKRINRTTRKDSVEFKGDNIQNEIFTDLATIITQLSDIGSTLQNILSNVPCLQSLPQTSGLFSTDVSIAKCLANLPQNANLTGYFRFVVSNFIAGAVYTAH</sequence>
<evidence type="ECO:0000313" key="3">
    <source>
        <dbReference type="Proteomes" id="UP000014500"/>
    </source>
</evidence>
<keyword evidence="1" id="KW-0472">Membrane</keyword>